<dbReference type="GeneID" id="84649262"/>
<gene>
    <name evidence="1" type="ORF">EB1_16410</name>
</gene>
<dbReference type="RefSeq" id="WP_019974551.1">
    <property type="nucleotide sequence ID" value="NZ_BJXC01000009.1"/>
</dbReference>
<dbReference type="Pfam" id="PF14091">
    <property type="entry name" value="DUF4269"/>
    <property type="match status" value="1"/>
</dbReference>
<dbReference type="OrthoDB" id="6402248at2"/>
<reference evidence="1 2" key="1">
    <citation type="submission" date="2019-07" db="EMBL/GenBank/DDBJ databases">
        <title>Whole genome shotgun sequence of Empedobacter brevis NBRC 14943.</title>
        <authorList>
            <person name="Hosoyama A."/>
            <person name="Uohara A."/>
            <person name="Ohji S."/>
            <person name="Ichikawa N."/>
        </authorList>
    </citation>
    <scope>NUCLEOTIDE SEQUENCE [LARGE SCALE GENOMIC DNA]</scope>
    <source>
        <strain evidence="1 2">NBRC 14943</strain>
    </source>
</reference>
<comment type="caution">
    <text evidence="1">The sequence shown here is derived from an EMBL/GenBank/DDBJ whole genome shotgun (WGS) entry which is preliminary data.</text>
</comment>
<dbReference type="InterPro" id="IPR025365">
    <property type="entry name" value="DUF4269"/>
</dbReference>
<name>A0A511NHX0_9FLAO</name>
<keyword evidence="1" id="KW-0378">Hydrolase</keyword>
<sequence length="176" mass="20515">MIPDFLNIIYLKTGNDVQRKVYHLLNKHQLLEILAVYNPVFVGTIPIEINIDNSDIDIICETNDFVKAKMYLTEHFSHYPTFEIKSLNINHEDCLTCNFIIDSFEVEIYLENKNSLQQNAYRHLLIEAALLEKFGESFRNEIIRLKKNGYKTEPAFAKLLGLKGNPYEALLNYKIV</sequence>
<proteinExistence type="predicted"/>
<organism evidence="1 2">
    <name type="scientific">Empedobacter brevis NBRC 14943 = ATCC 43319</name>
    <dbReference type="NCBI Taxonomy" id="1218108"/>
    <lineage>
        <taxon>Bacteria</taxon>
        <taxon>Pseudomonadati</taxon>
        <taxon>Bacteroidota</taxon>
        <taxon>Flavobacteriia</taxon>
        <taxon>Flavobacteriales</taxon>
        <taxon>Weeksellaceae</taxon>
        <taxon>Empedobacter</taxon>
    </lineage>
</organism>
<evidence type="ECO:0000313" key="2">
    <source>
        <dbReference type="Proteomes" id="UP000321245"/>
    </source>
</evidence>
<dbReference type="AlphaFoldDB" id="A0A511NHX0"/>
<dbReference type="EMBL" id="BJXC01000009">
    <property type="protein sequence ID" value="GEM51851.1"/>
    <property type="molecule type" value="Genomic_DNA"/>
</dbReference>
<dbReference type="STRING" id="1218108.GCA_000382425_01040"/>
<evidence type="ECO:0000313" key="1">
    <source>
        <dbReference type="EMBL" id="GEM51851.1"/>
    </source>
</evidence>
<keyword evidence="2" id="KW-1185">Reference proteome</keyword>
<protein>
    <submittedName>
        <fullName evidence="1">Alpha/beta hydrolase</fullName>
    </submittedName>
</protein>
<accession>A0A511NHX0</accession>
<dbReference type="Proteomes" id="UP000321245">
    <property type="component" value="Unassembled WGS sequence"/>
</dbReference>
<dbReference type="GO" id="GO:0016787">
    <property type="term" value="F:hydrolase activity"/>
    <property type="evidence" value="ECO:0007669"/>
    <property type="project" value="UniProtKB-KW"/>
</dbReference>